<dbReference type="RefSeq" id="WP_168000327.1">
    <property type="nucleotide sequence ID" value="NZ_JAATEO010000006.1"/>
</dbReference>
<proteinExistence type="predicted"/>
<dbReference type="InterPro" id="IPR027417">
    <property type="entry name" value="P-loop_NTPase"/>
</dbReference>
<dbReference type="SUPFAM" id="SSF52540">
    <property type="entry name" value="P-loop containing nucleoside triphosphate hydrolases"/>
    <property type="match status" value="1"/>
</dbReference>
<feature type="domain" description="Orc1-like AAA ATPase" evidence="1">
    <location>
        <begin position="20"/>
        <end position="95"/>
    </location>
</feature>
<organism evidence="2 3">
    <name type="scientific">Micromonospora thermarum</name>
    <dbReference type="NCBI Taxonomy" id="2720024"/>
    <lineage>
        <taxon>Bacteria</taxon>
        <taxon>Bacillati</taxon>
        <taxon>Actinomycetota</taxon>
        <taxon>Actinomycetes</taxon>
        <taxon>Micromonosporales</taxon>
        <taxon>Micromonosporaceae</taxon>
        <taxon>Micromonospora</taxon>
    </lineage>
</organism>
<reference evidence="2 3" key="1">
    <citation type="submission" date="2020-03" db="EMBL/GenBank/DDBJ databases">
        <title>WGS of actinomycetes isolated from Thailand.</title>
        <authorList>
            <person name="Thawai C."/>
        </authorList>
    </citation>
    <scope>NUCLEOTIDE SEQUENCE [LARGE SCALE GENOMIC DNA]</scope>
    <source>
        <strain evidence="2 3">HSS6-12</strain>
    </source>
</reference>
<dbReference type="CDD" id="cd00009">
    <property type="entry name" value="AAA"/>
    <property type="match status" value="1"/>
</dbReference>
<evidence type="ECO:0000313" key="2">
    <source>
        <dbReference type="EMBL" id="NJP31932.1"/>
    </source>
</evidence>
<gene>
    <name evidence="2" type="ORF">HCJ94_08035</name>
</gene>
<dbReference type="Pfam" id="PF13191">
    <property type="entry name" value="AAA_16"/>
    <property type="match status" value="1"/>
</dbReference>
<keyword evidence="3" id="KW-1185">Reference proteome</keyword>
<dbReference type="InterPro" id="IPR041664">
    <property type="entry name" value="AAA_16"/>
</dbReference>
<dbReference type="Gene3D" id="3.40.50.300">
    <property type="entry name" value="P-loop containing nucleotide triphosphate hydrolases"/>
    <property type="match status" value="1"/>
</dbReference>
<protein>
    <submittedName>
        <fullName evidence="2">AAA family ATPase</fullName>
    </submittedName>
</protein>
<dbReference type="EMBL" id="JAATEO010000006">
    <property type="protein sequence ID" value="NJP31932.1"/>
    <property type="molecule type" value="Genomic_DNA"/>
</dbReference>
<name>A0ABX0Z2A2_9ACTN</name>
<accession>A0ABX0Z2A2</accession>
<dbReference type="Proteomes" id="UP000783871">
    <property type="component" value="Unassembled WGS sequence"/>
</dbReference>
<evidence type="ECO:0000313" key="3">
    <source>
        <dbReference type="Proteomes" id="UP000783871"/>
    </source>
</evidence>
<comment type="caution">
    <text evidence="2">The sequence shown here is derived from an EMBL/GenBank/DDBJ whole genome shotgun (WGS) entry which is preliminary data.</text>
</comment>
<sequence length="688" mass="75380">MNSDGNTLAGQLGHARRQAFVGRATELAILGSALAAEPPGPAVVFIHGPAGIGKSTLLHRFADSCRDAGHPVVHLDGRLLDPAPRSFEQAAATAIAGGRAVLLVDAYEHCQGLETWLRERFLPRLPDGVLTVLAGRRPPAADWTADPAWGVALRVVPLAELPRTDAAELLRIRGVPEPAREAILDFAGGYPLALALAAARGHTGRYGETGWKPTPDAVTTLMRQLLDDVPSAAHLTALRVAAHSFMVTEGLLRAVVGEHDSGPLLHWLCDLPFVQLAPSGVFLHSLVKEVVDADFRWRDAQRYADLHATIGSYFLEQVQTVPEAQVVTAMRGLTYLKRYGAAAPYYASVGVEGDVYEDAVTPADLPAMRRMTEQCEGPEATALLEFWYARRPGDFLAYRRSGTGELVAYLAWLRLARLNDDEKAADPVVATACAHAERVSPPRPGEQVLIARSFIDPQAYHQRSLVMQLMQLHICVGFVRTPRLSWTFVVYSNPEVWDPLMTHLGQQHVPETPVVDGRAFTIYAFDWRLLPLTDWFTHTAPGAIDAPLEPPALSGPAAVILSRDDFEAAVREALRDWHHADGLATNRLLATRLVANRTDAATTPVAVLRGLLSRAVDELGQDPRRAILREVVSTTYFDRVTTQKAAAARLMLPWSTYRRHLQRGVRFVAERLWTWDVNSGPSLLPPAD</sequence>
<evidence type="ECO:0000259" key="1">
    <source>
        <dbReference type="Pfam" id="PF13191"/>
    </source>
</evidence>